<gene>
    <name evidence="3" type="ORF">PQU94_08200</name>
</gene>
<accession>A0ABT5IDH7</accession>
<keyword evidence="1" id="KW-0812">Transmembrane</keyword>
<keyword evidence="1" id="KW-0472">Membrane</keyword>
<feature type="transmembrane region" description="Helical" evidence="1">
    <location>
        <begin position="145"/>
        <end position="165"/>
    </location>
</feature>
<comment type="caution">
    <text evidence="3">The sequence shown here is derived from an EMBL/GenBank/DDBJ whole genome shotgun (WGS) entry which is preliminary data.</text>
</comment>
<keyword evidence="4" id="KW-1185">Reference proteome</keyword>
<proteinExistence type="predicted"/>
<dbReference type="InterPro" id="IPR012429">
    <property type="entry name" value="HGSNAT_cat"/>
</dbReference>
<evidence type="ECO:0000313" key="3">
    <source>
        <dbReference type="EMBL" id="MDC7694260.1"/>
    </source>
</evidence>
<feature type="domain" description="Heparan-alpha-glucosaminide N-acetyltransferase catalytic" evidence="2">
    <location>
        <begin position="11"/>
        <end position="222"/>
    </location>
</feature>
<dbReference type="Proteomes" id="UP001216595">
    <property type="component" value="Unassembled WGS sequence"/>
</dbReference>
<feature type="transmembrane region" description="Helical" evidence="1">
    <location>
        <begin position="219"/>
        <end position="238"/>
    </location>
</feature>
<evidence type="ECO:0000313" key="4">
    <source>
        <dbReference type="Proteomes" id="UP001216595"/>
    </source>
</evidence>
<dbReference type="PANTHER" id="PTHR40407">
    <property type="entry name" value="MEMBRANE PROTEIN-LIKE PROTEIN"/>
    <property type="match status" value="1"/>
</dbReference>
<evidence type="ECO:0000256" key="1">
    <source>
        <dbReference type="SAM" id="Phobius"/>
    </source>
</evidence>
<dbReference type="PANTHER" id="PTHR40407:SF1">
    <property type="entry name" value="HEPARAN-ALPHA-GLUCOSAMINIDE N-ACETYLTRANSFERASE CATALYTIC DOMAIN-CONTAINING PROTEIN"/>
    <property type="match status" value="1"/>
</dbReference>
<feature type="transmembrane region" description="Helical" evidence="1">
    <location>
        <begin position="51"/>
        <end position="72"/>
    </location>
</feature>
<feature type="transmembrane region" description="Helical" evidence="1">
    <location>
        <begin position="12"/>
        <end position="31"/>
    </location>
</feature>
<reference evidence="3 4" key="1">
    <citation type="submission" date="2023-01" db="EMBL/GenBank/DDBJ databases">
        <title>Novel species of the genus Asticcacaulis isolated from rivers.</title>
        <authorList>
            <person name="Lu H."/>
        </authorList>
    </citation>
    <scope>NUCLEOTIDE SEQUENCE [LARGE SCALE GENOMIC DNA]</scope>
    <source>
        <strain evidence="3 4">DXS10W</strain>
    </source>
</reference>
<feature type="transmembrane region" description="Helical" evidence="1">
    <location>
        <begin position="349"/>
        <end position="368"/>
    </location>
</feature>
<keyword evidence="1" id="KW-1133">Transmembrane helix</keyword>
<feature type="transmembrane region" description="Helical" evidence="1">
    <location>
        <begin position="93"/>
        <end position="112"/>
    </location>
</feature>
<name>A0ABT5IDH7_9CAUL</name>
<organism evidence="3 4">
    <name type="scientific">Asticcacaulis currens</name>
    <dbReference type="NCBI Taxonomy" id="2984210"/>
    <lineage>
        <taxon>Bacteria</taxon>
        <taxon>Pseudomonadati</taxon>
        <taxon>Pseudomonadota</taxon>
        <taxon>Alphaproteobacteria</taxon>
        <taxon>Caulobacterales</taxon>
        <taxon>Caulobacteraceae</taxon>
        <taxon>Asticcacaulis</taxon>
    </lineage>
</organism>
<dbReference type="EMBL" id="JAQQKW010000004">
    <property type="protein sequence ID" value="MDC7694260.1"/>
    <property type="molecule type" value="Genomic_DNA"/>
</dbReference>
<feature type="transmembrane region" description="Helical" evidence="1">
    <location>
        <begin position="118"/>
        <end position="138"/>
    </location>
</feature>
<sequence length="389" mass="42979">MDRKQEDIRSRIAVIDLLRGLVICLMILDHTRDFVHHDALVFNPADLTKTYPFLFFVRWITHLCAPTFAFLAGVSIFLQKAGGKTGWRLSKHLITRGLWLVFLELTLIGFGFNFGGPFIFLQVIWALGMSMILISGLVHLPRAIVGMIGVAICFGHALFVGLAPQGGDLQILWNLAMAPGALSPLPGIVVYPVIPWFGIVCLGYALGPMFNQKPEARNRGIAGVAATAILAFILIRMANGYGDPVPWSQQKDNIFTFLSFINVNKYPPSLDYVLLTLGVSLTISLGLQHLPTLLQKPLLAFGRTPMFTYLLHVYIAHGAALLIGLSQGLPASAFTNYISGPKALIEANWGLPLSLTLLVWLGVLAALYPLSRAFERHRTAHKQWWHSYL</sequence>
<feature type="transmembrane region" description="Helical" evidence="1">
    <location>
        <begin position="185"/>
        <end position="207"/>
    </location>
</feature>
<feature type="transmembrane region" description="Helical" evidence="1">
    <location>
        <begin position="306"/>
        <end position="329"/>
    </location>
</feature>
<protein>
    <submittedName>
        <fullName evidence="3">Heparan-alpha-glucosaminide N-acetyltransferase domain-containing protein</fullName>
    </submittedName>
</protein>
<evidence type="ECO:0000259" key="2">
    <source>
        <dbReference type="Pfam" id="PF07786"/>
    </source>
</evidence>
<dbReference type="Pfam" id="PF07786">
    <property type="entry name" value="HGSNAT_cat"/>
    <property type="match status" value="1"/>
</dbReference>
<dbReference type="RefSeq" id="WP_272740977.1">
    <property type="nucleotide sequence ID" value="NZ_JAQQKW010000004.1"/>
</dbReference>
<feature type="transmembrane region" description="Helical" evidence="1">
    <location>
        <begin position="272"/>
        <end position="294"/>
    </location>
</feature>